<keyword evidence="3" id="KW-1185">Reference proteome</keyword>
<dbReference type="InterPro" id="IPR011990">
    <property type="entry name" value="TPR-like_helical_dom_sf"/>
</dbReference>
<organism evidence="2 3">
    <name type="scientific">Dentiscutata erythropus</name>
    <dbReference type="NCBI Taxonomy" id="1348616"/>
    <lineage>
        <taxon>Eukaryota</taxon>
        <taxon>Fungi</taxon>
        <taxon>Fungi incertae sedis</taxon>
        <taxon>Mucoromycota</taxon>
        <taxon>Glomeromycotina</taxon>
        <taxon>Glomeromycetes</taxon>
        <taxon>Diversisporales</taxon>
        <taxon>Gigasporaceae</taxon>
        <taxon>Dentiscutata</taxon>
    </lineage>
</organism>
<accession>A0A9N9FLG6</accession>
<evidence type="ECO:0000256" key="1">
    <source>
        <dbReference type="PROSITE-ProRule" id="PRU00339"/>
    </source>
</evidence>
<feature type="non-terminal residue" evidence="2">
    <location>
        <position position="126"/>
    </location>
</feature>
<dbReference type="EMBL" id="CAJVPY010001937">
    <property type="protein sequence ID" value="CAG8542519.1"/>
    <property type="molecule type" value="Genomic_DNA"/>
</dbReference>
<sequence>VLSDPNRRNREIDKASSDADVLLKINPNCPVALHARGGINKLKGKYDDAYLDYKKSLEIKPDFGDAKLKCALVKRNVDGHIESMGNIPFIVYNEIRDIRLLNGNGGFGDIFKATWVNNLGEKKSSS</sequence>
<protein>
    <submittedName>
        <fullName evidence="2">16887_t:CDS:1</fullName>
    </submittedName>
</protein>
<dbReference type="PROSITE" id="PS50005">
    <property type="entry name" value="TPR"/>
    <property type="match status" value="1"/>
</dbReference>
<dbReference type="Proteomes" id="UP000789405">
    <property type="component" value="Unassembled WGS sequence"/>
</dbReference>
<dbReference type="OrthoDB" id="2017782at2759"/>
<feature type="repeat" description="TPR" evidence="1">
    <location>
        <begin position="30"/>
        <end position="63"/>
    </location>
</feature>
<reference evidence="2" key="1">
    <citation type="submission" date="2021-06" db="EMBL/GenBank/DDBJ databases">
        <authorList>
            <person name="Kallberg Y."/>
            <person name="Tangrot J."/>
            <person name="Rosling A."/>
        </authorList>
    </citation>
    <scope>NUCLEOTIDE SEQUENCE</scope>
    <source>
        <strain evidence="2">MA453B</strain>
    </source>
</reference>
<gene>
    <name evidence="2" type="ORF">DERYTH_LOCUS4874</name>
</gene>
<keyword evidence="1" id="KW-0802">TPR repeat</keyword>
<evidence type="ECO:0000313" key="2">
    <source>
        <dbReference type="EMBL" id="CAG8542519.1"/>
    </source>
</evidence>
<dbReference type="Gene3D" id="1.25.40.10">
    <property type="entry name" value="Tetratricopeptide repeat domain"/>
    <property type="match status" value="1"/>
</dbReference>
<name>A0A9N9FLG6_9GLOM</name>
<dbReference type="SMART" id="SM00028">
    <property type="entry name" value="TPR"/>
    <property type="match status" value="1"/>
</dbReference>
<dbReference type="InterPro" id="IPR019734">
    <property type="entry name" value="TPR_rpt"/>
</dbReference>
<dbReference type="SUPFAM" id="SSF48452">
    <property type="entry name" value="TPR-like"/>
    <property type="match status" value="1"/>
</dbReference>
<evidence type="ECO:0000313" key="3">
    <source>
        <dbReference type="Proteomes" id="UP000789405"/>
    </source>
</evidence>
<dbReference type="AlphaFoldDB" id="A0A9N9FLG6"/>
<proteinExistence type="predicted"/>
<comment type="caution">
    <text evidence="2">The sequence shown here is derived from an EMBL/GenBank/DDBJ whole genome shotgun (WGS) entry which is preliminary data.</text>
</comment>